<evidence type="ECO:0000256" key="1">
    <source>
        <dbReference type="SAM" id="Phobius"/>
    </source>
</evidence>
<protein>
    <submittedName>
        <fullName evidence="2">DUF1700 domain-containing protein</fullName>
    </submittedName>
</protein>
<sequence length="198" mass="20891">MEKSEFLERLKSRLNSLPDDEVQEIVADYEEHFAAGVEAGRTEAAIAAALGDPDELGKQLLAASHIENAERTGSFSALCRAALATLGLGLFNFCIALAPIVVVASIIFAIFMTGVSLVFGGIVALIVTAVPSIIPAGMTVVMPFETPLARIATAVGLIASGLLVTVGSVYPARFFVRAMARYVGMNLSVVRRAYGNEM</sequence>
<reference evidence="2" key="2">
    <citation type="submission" date="2019-02" db="EMBL/GenBank/DDBJ databases">
        <authorList>
            <person name="Chen S.-C."/>
            <person name="Chien H.-H."/>
            <person name="Lai M.-C."/>
        </authorList>
    </citation>
    <scope>NUCLEOTIDE SEQUENCE</scope>
    <source>
        <strain evidence="2">N2F9704</strain>
    </source>
</reference>
<dbReference type="EMBL" id="CP036172">
    <property type="protein sequence ID" value="QSZ66378.1"/>
    <property type="molecule type" value="Genomic_DNA"/>
</dbReference>
<dbReference type="GeneID" id="76423115"/>
<keyword evidence="3" id="KW-1185">Reference proteome</keyword>
<feature type="transmembrane region" description="Helical" evidence="1">
    <location>
        <begin position="81"/>
        <end position="111"/>
    </location>
</feature>
<keyword evidence="1" id="KW-0812">Transmembrane</keyword>
<keyword evidence="1" id="KW-1133">Transmembrane helix</keyword>
<dbReference type="Proteomes" id="UP001042704">
    <property type="component" value="Chromosome"/>
</dbReference>
<evidence type="ECO:0000313" key="2">
    <source>
        <dbReference type="EMBL" id="QSZ66378.1"/>
    </source>
</evidence>
<proteinExistence type="predicted"/>
<dbReference type="AlphaFoldDB" id="A0A8A3S2D3"/>
<feature type="transmembrane region" description="Helical" evidence="1">
    <location>
        <begin position="117"/>
        <end position="141"/>
    </location>
</feature>
<feature type="transmembrane region" description="Helical" evidence="1">
    <location>
        <begin position="148"/>
        <end position="170"/>
    </location>
</feature>
<dbReference type="RefSeq" id="WP_265581713.1">
    <property type="nucleotide sequence ID" value="NZ_CP036172.1"/>
</dbReference>
<dbReference type="KEGG" id="maqe:RJ40_02115"/>
<dbReference type="Pfam" id="PF22564">
    <property type="entry name" value="HAAS"/>
    <property type="match status" value="1"/>
</dbReference>
<evidence type="ECO:0000313" key="3">
    <source>
        <dbReference type="Proteomes" id="UP001042704"/>
    </source>
</evidence>
<organism evidence="2 3">
    <name type="scientific">Methanofollis aquaemaris</name>
    <dbReference type="NCBI Taxonomy" id="126734"/>
    <lineage>
        <taxon>Archaea</taxon>
        <taxon>Methanobacteriati</taxon>
        <taxon>Methanobacteriota</taxon>
        <taxon>Stenosarchaea group</taxon>
        <taxon>Methanomicrobia</taxon>
        <taxon>Methanomicrobiales</taxon>
        <taxon>Methanomicrobiaceae</taxon>
        <taxon>Methanofollis</taxon>
    </lineage>
</organism>
<gene>
    <name evidence="2" type="ORF">RJ40_02115</name>
</gene>
<reference evidence="2" key="1">
    <citation type="journal article" date="2001" name="Int. J. Syst. Evol. Microbiol.">
        <title>Methanofollis aquaemaris sp. nov., a methanogen isolated from an aquaculture fish pond.</title>
        <authorList>
            <person name="Lai M.C."/>
            <person name="Chen S.C."/>
        </authorList>
    </citation>
    <scope>NUCLEOTIDE SEQUENCE</scope>
    <source>
        <strain evidence="2">N2F9704</strain>
    </source>
</reference>
<accession>A0A8A3S2D3</accession>
<keyword evidence="1" id="KW-0472">Membrane</keyword>
<name>A0A8A3S2D3_9EURY</name>